<evidence type="ECO:0000259" key="9">
    <source>
        <dbReference type="PROSITE" id="PS50109"/>
    </source>
</evidence>
<dbReference type="Pfam" id="PF00512">
    <property type="entry name" value="HisKA"/>
    <property type="match status" value="1"/>
</dbReference>
<evidence type="ECO:0000256" key="5">
    <source>
        <dbReference type="ARBA" id="ARBA00022777"/>
    </source>
</evidence>
<dbReference type="Gene3D" id="3.30.565.10">
    <property type="entry name" value="Histidine kinase-like ATPase, C-terminal domain"/>
    <property type="match status" value="1"/>
</dbReference>
<feature type="domain" description="Histidine kinase" evidence="9">
    <location>
        <begin position="140"/>
        <end position="352"/>
    </location>
</feature>
<proteinExistence type="predicted"/>
<evidence type="ECO:0000256" key="8">
    <source>
        <dbReference type="SAM" id="Phobius"/>
    </source>
</evidence>
<dbReference type="Gene3D" id="6.10.340.10">
    <property type="match status" value="1"/>
</dbReference>
<dbReference type="GO" id="GO:0000155">
    <property type="term" value="F:phosphorelay sensor kinase activity"/>
    <property type="evidence" value="ECO:0007669"/>
    <property type="project" value="InterPro"/>
</dbReference>
<dbReference type="InterPro" id="IPR036097">
    <property type="entry name" value="HisK_dim/P_sf"/>
</dbReference>
<dbReference type="InterPro" id="IPR005467">
    <property type="entry name" value="His_kinase_dom"/>
</dbReference>
<dbReference type="PROSITE" id="PS50109">
    <property type="entry name" value="HIS_KIN"/>
    <property type="match status" value="1"/>
</dbReference>
<evidence type="ECO:0000256" key="6">
    <source>
        <dbReference type="ARBA" id="ARBA00023012"/>
    </source>
</evidence>
<gene>
    <name evidence="11" type="primary">sasA_275</name>
    <name evidence="11" type="ORF">SDC9_108688</name>
</gene>
<evidence type="ECO:0000256" key="3">
    <source>
        <dbReference type="ARBA" id="ARBA00022553"/>
    </source>
</evidence>
<dbReference type="EMBL" id="VSSQ01018544">
    <property type="protein sequence ID" value="MPM61825.1"/>
    <property type="molecule type" value="Genomic_DNA"/>
</dbReference>
<dbReference type="PANTHER" id="PTHR43711">
    <property type="entry name" value="TWO-COMPONENT HISTIDINE KINASE"/>
    <property type="match status" value="1"/>
</dbReference>
<keyword evidence="8" id="KW-1133">Transmembrane helix</keyword>
<dbReference type="SUPFAM" id="SSF158472">
    <property type="entry name" value="HAMP domain-like"/>
    <property type="match status" value="1"/>
</dbReference>
<dbReference type="SMART" id="SM00388">
    <property type="entry name" value="HisKA"/>
    <property type="match status" value="1"/>
</dbReference>
<dbReference type="SMART" id="SM00304">
    <property type="entry name" value="HAMP"/>
    <property type="match status" value="1"/>
</dbReference>
<keyword evidence="5 11" id="KW-0418">Kinase</keyword>
<evidence type="ECO:0000313" key="11">
    <source>
        <dbReference type="EMBL" id="MPM61825.1"/>
    </source>
</evidence>
<sequence>MNCDKKSSFHRFGLPIIFSIIVFAILLITSIIIVLVTLLLVRMNAINIVKISRHEPLLPVFMLLIISVLVGTIVSLVISRIPLKPVRQVIDATNRLAAGDFSARLRLPGARVFSELAVSFNRMAEELGGIEMLRSDFVDNFSHEFKTPIVSIKGFAEELKHDDLTQEQRNEYLDIIISESTRLAALATNVLNLSRVEKQAILTNRLRFDLTEQIRRCILLFENKWEQRRLSLNVELEEISLFGDEELLNQVWLNLIDNAVKFTPEGGSIEIRLNRSDPAAVFSIRDDGYGISAEAQKHIFDKFYQGDASRTSAGNGLGLSLAKRIVSLHGGSIQCESEEGVGTMFSVSLPLS</sequence>
<dbReference type="AlphaFoldDB" id="A0A645B8S7"/>
<dbReference type="SMART" id="SM00387">
    <property type="entry name" value="HATPase_c"/>
    <property type="match status" value="1"/>
</dbReference>
<dbReference type="GO" id="GO:0016020">
    <property type="term" value="C:membrane"/>
    <property type="evidence" value="ECO:0007669"/>
    <property type="project" value="InterPro"/>
</dbReference>
<dbReference type="Pfam" id="PF02518">
    <property type="entry name" value="HATPase_c"/>
    <property type="match status" value="1"/>
</dbReference>
<feature type="transmembrane region" description="Helical" evidence="8">
    <location>
        <begin position="60"/>
        <end position="78"/>
    </location>
</feature>
<feature type="domain" description="HAMP" evidence="10">
    <location>
        <begin position="83"/>
        <end position="132"/>
    </location>
</feature>
<reference evidence="11" key="1">
    <citation type="submission" date="2019-08" db="EMBL/GenBank/DDBJ databases">
        <authorList>
            <person name="Kucharzyk K."/>
            <person name="Murdoch R.W."/>
            <person name="Higgins S."/>
            <person name="Loffler F."/>
        </authorList>
    </citation>
    <scope>NUCLEOTIDE SEQUENCE</scope>
</reference>
<evidence type="ECO:0000256" key="1">
    <source>
        <dbReference type="ARBA" id="ARBA00000085"/>
    </source>
</evidence>
<dbReference type="InterPro" id="IPR050736">
    <property type="entry name" value="Sensor_HK_Regulatory"/>
</dbReference>
<keyword evidence="8" id="KW-0812">Transmembrane</keyword>
<dbReference type="Gene3D" id="1.10.287.130">
    <property type="match status" value="1"/>
</dbReference>
<dbReference type="FunFam" id="1.10.287.130:FF:000001">
    <property type="entry name" value="Two-component sensor histidine kinase"/>
    <property type="match status" value="1"/>
</dbReference>
<evidence type="ECO:0000256" key="7">
    <source>
        <dbReference type="ARBA" id="ARBA00023136"/>
    </source>
</evidence>
<keyword evidence="4 11" id="KW-0808">Transferase</keyword>
<dbReference type="SUPFAM" id="SSF55874">
    <property type="entry name" value="ATPase domain of HSP90 chaperone/DNA topoisomerase II/histidine kinase"/>
    <property type="match status" value="1"/>
</dbReference>
<evidence type="ECO:0000256" key="4">
    <source>
        <dbReference type="ARBA" id="ARBA00022679"/>
    </source>
</evidence>
<evidence type="ECO:0000259" key="10">
    <source>
        <dbReference type="PROSITE" id="PS50885"/>
    </source>
</evidence>
<dbReference type="InterPro" id="IPR004358">
    <property type="entry name" value="Sig_transdc_His_kin-like_C"/>
</dbReference>
<keyword evidence="3" id="KW-0597">Phosphoprotein</keyword>
<dbReference type="PANTHER" id="PTHR43711:SF1">
    <property type="entry name" value="HISTIDINE KINASE 1"/>
    <property type="match status" value="1"/>
</dbReference>
<name>A0A645B8S7_9ZZZZ</name>
<keyword evidence="7 8" id="KW-0472">Membrane</keyword>
<evidence type="ECO:0000256" key="2">
    <source>
        <dbReference type="ARBA" id="ARBA00012438"/>
    </source>
</evidence>
<feature type="transmembrane region" description="Helical" evidence="8">
    <location>
        <begin position="12"/>
        <end position="40"/>
    </location>
</feature>
<dbReference type="InterPro" id="IPR003594">
    <property type="entry name" value="HATPase_dom"/>
</dbReference>
<dbReference type="Pfam" id="PF00672">
    <property type="entry name" value="HAMP"/>
    <property type="match status" value="1"/>
</dbReference>
<dbReference type="InterPro" id="IPR003660">
    <property type="entry name" value="HAMP_dom"/>
</dbReference>
<comment type="caution">
    <text evidence="11">The sequence shown here is derived from an EMBL/GenBank/DDBJ whole genome shotgun (WGS) entry which is preliminary data.</text>
</comment>
<keyword evidence="6" id="KW-0902">Two-component regulatory system</keyword>
<dbReference type="PROSITE" id="PS50885">
    <property type="entry name" value="HAMP"/>
    <property type="match status" value="1"/>
</dbReference>
<organism evidence="11">
    <name type="scientific">bioreactor metagenome</name>
    <dbReference type="NCBI Taxonomy" id="1076179"/>
    <lineage>
        <taxon>unclassified sequences</taxon>
        <taxon>metagenomes</taxon>
        <taxon>ecological metagenomes</taxon>
    </lineage>
</organism>
<dbReference type="InterPro" id="IPR003661">
    <property type="entry name" value="HisK_dim/P_dom"/>
</dbReference>
<dbReference type="FunFam" id="3.30.565.10:FF:000006">
    <property type="entry name" value="Sensor histidine kinase WalK"/>
    <property type="match status" value="1"/>
</dbReference>
<dbReference type="CDD" id="cd00082">
    <property type="entry name" value="HisKA"/>
    <property type="match status" value="1"/>
</dbReference>
<dbReference type="InterPro" id="IPR036890">
    <property type="entry name" value="HATPase_C_sf"/>
</dbReference>
<comment type="catalytic activity">
    <reaction evidence="1">
        <text>ATP + protein L-histidine = ADP + protein N-phospho-L-histidine.</text>
        <dbReference type="EC" id="2.7.13.3"/>
    </reaction>
</comment>
<dbReference type="CDD" id="cd00075">
    <property type="entry name" value="HATPase"/>
    <property type="match status" value="1"/>
</dbReference>
<protein>
    <recommendedName>
        <fullName evidence="2">histidine kinase</fullName>
        <ecNumber evidence="2">2.7.13.3</ecNumber>
    </recommendedName>
</protein>
<accession>A0A645B8S7</accession>
<dbReference type="PRINTS" id="PR00344">
    <property type="entry name" value="BCTRLSENSOR"/>
</dbReference>
<dbReference type="CDD" id="cd06225">
    <property type="entry name" value="HAMP"/>
    <property type="match status" value="1"/>
</dbReference>
<dbReference type="SUPFAM" id="SSF47384">
    <property type="entry name" value="Homodimeric domain of signal transducing histidine kinase"/>
    <property type="match status" value="1"/>
</dbReference>
<dbReference type="EC" id="2.7.13.3" evidence="2"/>